<evidence type="ECO:0000313" key="2">
    <source>
        <dbReference type="EMBL" id="ETN72347.1"/>
    </source>
</evidence>
<sequence>MNWSKVLTWNIEWDDRARKELRKLDSPIQKEILSYLRLRIAESDNPRIFGQSLSGNKAGLWRYRVGNYRIICRIEDDAFVVLVIGVGHRKEIYEV</sequence>
<evidence type="ECO:0000256" key="1">
    <source>
        <dbReference type="ARBA" id="ARBA00022649"/>
    </source>
</evidence>
<keyword evidence="3" id="KW-1185">Reference proteome</keyword>
<gene>
    <name evidence="2" type="ORF">NECAME_18907</name>
</gene>
<dbReference type="InterPro" id="IPR007712">
    <property type="entry name" value="RelE/ParE_toxin"/>
</dbReference>
<proteinExistence type="predicted"/>
<accession>W2SUH9</accession>
<dbReference type="AlphaFoldDB" id="W2SUH9"/>
<dbReference type="Pfam" id="PF05016">
    <property type="entry name" value="ParE_toxin"/>
    <property type="match status" value="1"/>
</dbReference>
<dbReference type="Proteomes" id="UP000053676">
    <property type="component" value="Unassembled WGS sequence"/>
</dbReference>
<dbReference type="InterPro" id="IPR035093">
    <property type="entry name" value="RelE/ParE_toxin_dom_sf"/>
</dbReference>
<reference evidence="3" key="1">
    <citation type="journal article" date="2014" name="Nat. Genet.">
        <title>Genome of the human hookworm Necator americanus.</title>
        <authorList>
            <person name="Tang Y.T."/>
            <person name="Gao X."/>
            <person name="Rosa B.A."/>
            <person name="Abubucker S."/>
            <person name="Hallsworth-Pepin K."/>
            <person name="Martin J."/>
            <person name="Tyagi R."/>
            <person name="Heizer E."/>
            <person name="Zhang X."/>
            <person name="Bhonagiri-Palsikar V."/>
            <person name="Minx P."/>
            <person name="Warren W.C."/>
            <person name="Wang Q."/>
            <person name="Zhan B."/>
            <person name="Hotez P.J."/>
            <person name="Sternberg P.W."/>
            <person name="Dougall A."/>
            <person name="Gaze S.T."/>
            <person name="Mulvenna J."/>
            <person name="Sotillo J."/>
            <person name="Ranganathan S."/>
            <person name="Rabelo E.M."/>
            <person name="Wilson R.K."/>
            <person name="Felgner P.L."/>
            <person name="Bethony J."/>
            <person name="Hawdon J.M."/>
            <person name="Gasser R.B."/>
            <person name="Loukas A."/>
            <person name="Mitreva M."/>
        </authorList>
    </citation>
    <scope>NUCLEOTIDE SEQUENCE [LARGE SCALE GENOMIC DNA]</scope>
</reference>
<dbReference type="PANTHER" id="PTHR35601:SF1">
    <property type="entry name" value="TOXIN RELE"/>
    <property type="match status" value="1"/>
</dbReference>
<keyword evidence="1" id="KW-1277">Toxin-antitoxin system</keyword>
<organism evidence="2 3">
    <name type="scientific">Necator americanus</name>
    <name type="common">Human hookworm</name>
    <dbReference type="NCBI Taxonomy" id="51031"/>
    <lineage>
        <taxon>Eukaryota</taxon>
        <taxon>Metazoa</taxon>
        <taxon>Ecdysozoa</taxon>
        <taxon>Nematoda</taxon>
        <taxon>Chromadorea</taxon>
        <taxon>Rhabditida</taxon>
        <taxon>Rhabditina</taxon>
        <taxon>Rhabditomorpha</taxon>
        <taxon>Strongyloidea</taxon>
        <taxon>Ancylostomatidae</taxon>
        <taxon>Bunostominae</taxon>
        <taxon>Necator</taxon>
    </lineage>
</organism>
<dbReference type="SUPFAM" id="SSF143011">
    <property type="entry name" value="RelE-like"/>
    <property type="match status" value="1"/>
</dbReference>
<dbReference type="PANTHER" id="PTHR35601">
    <property type="entry name" value="TOXIN RELE"/>
    <property type="match status" value="1"/>
</dbReference>
<name>W2SUH9_NECAM</name>
<dbReference type="EMBL" id="KI664756">
    <property type="protein sequence ID" value="ETN72347.1"/>
    <property type="molecule type" value="Genomic_DNA"/>
</dbReference>
<dbReference type="KEGG" id="nai:NECAME_18907"/>
<protein>
    <submittedName>
        <fullName evidence="2">Addiction module toxin, RelE/StbE family</fullName>
    </submittedName>
</protein>
<dbReference type="NCBIfam" id="TIGR02385">
    <property type="entry name" value="RelE_StbE"/>
    <property type="match status" value="1"/>
</dbReference>
<evidence type="ECO:0000313" key="3">
    <source>
        <dbReference type="Proteomes" id="UP000053676"/>
    </source>
</evidence>
<dbReference type="Gene3D" id="3.30.2310.20">
    <property type="entry name" value="RelE-like"/>
    <property type="match status" value="1"/>
</dbReference>